<gene>
    <name evidence="2" type="ORF">BKA67DRAFT_541873</name>
</gene>
<dbReference type="AlphaFoldDB" id="A0A9P8U8Y9"/>
<keyword evidence="3" id="KW-1185">Reference proteome</keyword>
<feature type="compositionally biased region" description="Polar residues" evidence="1">
    <location>
        <begin position="69"/>
        <end position="99"/>
    </location>
</feature>
<evidence type="ECO:0000313" key="2">
    <source>
        <dbReference type="EMBL" id="KAH6645709.1"/>
    </source>
</evidence>
<dbReference type="Proteomes" id="UP000758603">
    <property type="component" value="Unassembled WGS sequence"/>
</dbReference>
<protein>
    <submittedName>
        <fullName evidence="2">Uncharacterized protein</fullName>
    </submittedName>
</protein>
<feature type="region of interest" description="Disordered" evidence="1">
    <location>
        <begin position="68"/>
        <end position="122"/>
    </location>
</feature>
<evidence type="ECO:0000313" key="3">
    <source>
        <dbReference type="Proteomes" id="UP000758603"/>
    </source>
</evidence>
<name>A0A9P8U8Y9_9PEZI</name>
<dbReference type="RefSeq" id="XP_045952223.1">
    <property type="nucleotide sequence ID" value="XM_046101007.1"/>
</dbReference>
<dbReference type="GeneID" id="70129899"/>
<feature type="region of interest" description="Disordered" evidence="1">
    <location>
        <begin position="201"/>
        <end position="223"/>
    </location>
</feature>
<comment type="caution">
    <text evidence="2">The sequence shown here is derived from an EMBL/GenBank/DDBJ whole genome shotgun (WGS) entry which is preliminary data.</text>
</comment>
<organism evidence="2 3">
    <name type="scientific">Truncatella angustata</name>
    <dbReference type="NCBI Taxonomy" id="152316"/>
    <lineage>
        <taxon>Eukaryota</taxon>
        <taxon>Fungi</taxon>
        <taxon>Dikarya</taxon>
        <taxon>Ascomycota</taxon>
        <taxon>Pezizomycotina</taxon>
        <taxon>Sordariomycetes</taxon>
        <taxon>Xylariomycetidae</taxon>
        <taxon>Amphisphaeriales</taxon>
        <taxon>Sporocadaceae</taxon>
        <taxon>Truncatella</taxon>
    </lineage>
</organism>
<accession>A0A9P8U8Y9</accession>
<dbReference type="OrthoDB" id="4847963at2759"/>
<evidence type="ECO:0000256" key="1">
    <source>
        <dbReference type="SAM" id="MobiDB-lite"/>
    </source>
</evidence>
<dbReference type="EMBL" id="JAGPXC010000011">
    <property type="protein sequence ID" value="KAH6645709.1"/>
    <property type="molecule type" value="Genomic_DNA"/>
</dbReference>
<proteinExistence type="predicted"/>
<sequence>MHNKKQKVKIRRSGDSVRRKVLILGKKCNIFSIVMYWNPTHRRMETAVHIPPGQKLPDLNKIALRAMQDKSQQSDGRRTPCSTDPHQSTGRANGSQTANHRAPPLSVYDFPDDDADTTNTQSQLQHLQLLESDTLEADDTASDGHWDNRPRNSSSSNVAEVCLGSSPYDDLQCYHDGRTVRAPQQDKPRNGTPWSALDRMRELRGTPSKTGTSLPSAGRIGKRPPAYASRLATAHGGIHHPRLTKRTVAQRMLHILRDLSGTLGSATKR</sequence>
<reference evidence="2" key="1">
    <citation type="journal article" date="2021" name="Nat. Commun.">
        <title>Genetic determinants of endophytism in the Arabidopsis root mycobiome.</title>
        <authorList>
            <person name="Mesny F."/>
            <person name="Miyauchi S."/>
            <person name="Thiergart T."/>
            <person name="Pickel B."/>
            <person name="Atanasova L."/>
            <person name="Karlsson M."/>
            <person name="Huettel B."/>
            <person name="Barry K.W."/>
            <person name="Haridas S."/>
            <person name="Chen C."/>
            <person name="Bauer D."/>
            <person name="Andreopoulos W."/>
            <person name="Pangilinan J."/>
            <person name="LaButti K."/>
            <person name="Riley R."/>
            <person name="Lipzen A."/>
            <person name="Clum A."/>
            <person name="Drula E."/>
            <person name="Henrissat B."/>
            <person name="Kohler A."/>
            <person name="Grigoriev I.V."/>
            <person name="Martin F.M."/>
            <person name="Hacquard S."/>
        </authorList>
    </citation>
    <scope>NUCLEOTIDE SEQUENCE</scope>
    <source>
        <strain evidence="2">MPI-SDFR-AT-0073</strain>
    </source>
</reference>
<feature type="region of interest" description="Disordered" evidence="1">
    <location>
        <begin position="137"/>
        <end position="160"/>
    </location>
</feature>